<dbReference type="PROSITE" id="PS51085">
    <property type="entry name" value="2FE2S_FER_2"/>
    <property type="match status" value="1"/>
</dbReference>
<reference evidence="10 11" key="1">
    <citation type="submission" date="2007-03" db="EMBL/GenBank/DDBJ databases">
        <authorList>
            <person name="Stal L."/>
            <person name="Ferriera S."/>
            <person name="Johnson J."/>
            <person name="Kravitz S."/>
            <person name="Beeson K."/>
            <person name="Sutton G."/>
            <person name="Rogers Y.-H."/>
            <person name="Friedman R."/>
            <person name="Frazier M."/>
            <person name="Venter J.C."/>
        </authorList>
    </citation>
    <scope>NUCLEOTIDE SEQUENCE [LARGE SCALE GENOMIC DNA]</scope>
    <source>
        <strain evidence="10 11">CCY0110</strain>
    </source>
</reference>
<dbReference type="Gene3D" id="3.10.20.30">
    <property type="match status" value="1"/>
</dbReference>
<dbReference type="Proteomes" id="UP000003781">
    <property type="component" value="Unassembled WGS sequence"/>
</dbReference>
<evidence type="ECO:0000313" key="11">
    <source>
        <dbReference type="Proteomes" id="UP000003781"/>
    </source>
</evidence>
<keyword evidence="11" id="KW-1185">Reference proteome</keyword>
<dbReference type="PANTHER" id="PTHR43112:SF3">
    <property type="entry name" value="FERREDOXIN-2, CHLOROPLASTIC"/>
    <property type="match status" value="1"/>
</dbReference>
<evidence type="ECO:0000256" key="2">
    <source>
        <dbReference type="ARBA" id="ARBA00022448"/>
    </source>
</evidence>
<gene>
    <name evidence="10" type="ORF">CY0110_22472</name>
</gene>
<evidence type="ECO:0000256" key="8">
    <source>
        <dbReference type="ARBA" id="ARBA00034078"/>
    </source>
</evidence>
<accession>A3IL40</accession>
<dbReference type="OrthoDB" id="462043at2"/>
<protein>
    <submittedName>
        <fullName evidence="10">Ferredoxin (2Fe-2S)</fullName>
    </submittedName>
</protein>
<dbReference type="Pfam" id="PF00111">
    <property type="entry name" value="Fer2"/>
    <property type="match status" value="1"/>
</dbReference>
<feature type="domain" description="2Fe-2S ferredoxin-type" evidence="9">
    <location>
        <begin position="22"/>
        <end position="110"/>
    </location>
</feature>
<dbReference type="GO" id="GO:0022900">
    <property type="term" value="P:electron transport chain"/>
    <property type="evidence" value="ECO:0007669"/>
    <property type="project" value="InterPro"/>
</dbReference>
<dbReference type="GO" id="GO:0046872">
    <property type="term" value="F:metal ion binding"/>
    <property type="evidence" value="ECO:0007669"/>
    <property type="project" value="UniProtKB-KW"/>
</dbReference>
<sequence>MTATYQVRLMKTYKKKNKETGKKEEFAEVDVTLEVPEDEYIFDIAEEEGVELPSSCRSGACSSCVGRIVEGEVDQEDQSFLDDEQLEKGWVLLCAAYPRSNCTIKTHQEAYLA</sequence>
<dbReference type="InterPro" id="IPR001041">
    <property type="entry name" value="2Fe-2S_ferredoxin-type"/>
</dbReference>
<keyword evidence="6" id="KW-0408">Iron</keyword>
<comment type="caution">
    <text evidence="10">The sequence shown here is derived from an EMBL/GenBank/DDBJ whole genome shotgun (WGS) entry which is preliminary data.</text>
</comment>
<evidence type="ECO:0000256" key="4">
    <source>
        <dbReference type="ARBA" id="ARBA00022723"/>
    </source>
</evidence>
<evidence type="ECO:0000259" key="9">
    <source>
        <dbReference type="PROSITE" id="PS51085"/>
    </source>
</evidence>
<dbReference type="InterPro" id="IPR012675">
    <property type="entry name" value="Beta-grasp_dom_sf"/>
</dbReference>
<proteinExistence type="inferred from homology"/>
<name>A3IL40_9CHRO</name>
<dbReference type="GO" id="GO:0009055">
    <property type="term" value="F:electron transfer activity"/>
    <property type="evidence" value="ECO:0007669"/>
    <property type="project" value="InterPro"/>
</dbReference>
<evidence type="ECO:0000256" key="7">
    <source>
        <dbReference type="ARBA" id="ARBA00023014"/>
    </source>
</evidence>
<dbReference type="PROSITE" id="PS00197">
    <property type="entry name" value="2FE2S_FER_1"/>
    <property type="match status" value="1"/>
</dbReference>
<dbReference type="EMBL" id="AAXW01000004">
    <property type="protein sequence ID" value="EAZ92909.1"/>
    <property type="molecule type" value="Genomic_DNA"/>
</dbReference>
<keyword evidence="5" id="KW-0249">Electron transport</keyword>
<comment type="cofactor">
    <cofactor evidence="8">
        <name>[2Fe-2S] cluster</name>
        <dbReference type="ChEBI" id="CHEBI:190135"/>
    </cofactor>
</comment>
<dbReference type="GO" id="GO:0051537">
    <property type="term" value="F:2 iron, 2 sulfur cluster binding"/>
    <property type="evidence" value="ECO:0007669"/>
    <property type="project" value="UniProtKB-KW"/>
</dbReference>
<evidence type="ECO:0000256" key="3">
    <source>
        <dbReference type="ARBA" id="ARBA00022714"/>
    </source>
</evidence>
<dbReference type="InterPro" id="IPR036010">
    <property type="entry name" value="2Fe-2S_ferredoxin-like_sf"/>
</dbReference>
<dbReference type="AlphaFoldDB" id="A3IL40"/>
<dbReference type="InterPro" id="IPR010241">
    <property type="entry name" value="Fd_pln"/>
</dbReference>
<comment type="similarity">
    <text evidence="1">Belongs to the 2Fe2S plant-type ferredoxin family.</text>
</comment>
<keyword evidence="4" id="KW-0479">Metal-binding</keyword>
<dbReference type="eggNOG" id="COG1018">
    <property type="taxonomic scope" value="Bacteria"/>
</dbReference>
<dbReference type="NCBIfam" id="TIGR02008">
    <property type="entry name" value="fdx_plant"/>
    <property type="match status" value="1"/>
</dbReference>
<dbReference type="InterPro" id="IPR006058">
    <property type="entry name" value="2Fe2S_fd_BS"/>
</dbReference>
<evidence type="ECO:0000256" key="1">
    <source>
        <dbReference type="ARBA" id="ARBA00007874"/>
    </source>
</evidence>
<evidence type="ECO:0000256" key="6">
    <source>
        <dbReference type="ARBA" id="ARBA00023004"/>
    </source>
</evidence>
<keyword evidence="7" id="KW-0411">Iron-sulfur</keyword>
<keyword evidence="2" id="KW-0813">Transport</keyword>
<evidence type="ECO:0000313" key="10">
    <source>
        <dbReference type="EMBL" id="EAZ92909.1"/>
    </source>
</evidence>
<evidence type="ECO:0000256" key="5">
    <source>
        <dbReference type="ARBA" id="ARBA00022982"/>
    </source>
</evidence>
<keyword evidence="3" id="KW-0001">2Fe-2S</keyword>
<dbReference type="PANTHER" id="PTHR43112">
    <property type="entry name" value="FERREDOXIN"/>
    <property type="match status" value="1"/>
</dbReference>
<organism evidence="10 11">
    <name type="scientific">Crocosphaera chwakensis CCY0110</name>
    <dbReference type="NCBI Taxonomy" id="391612"/>
    <lineage>
        <taxon>Bacteria</taxon>
        <taxon>Bacillati</taxon>
        <taxon>Cyanobacteriota</taxon>
        <taxon>Cyanophyceae</taxon>
        <taxon>Oscillatoriophycideae</taxon>
        <taxon>Chroococcales</taxon>
        <taxon>Aphanothecaceae</taxon>
        <taxon>Crocosphaera</taxon>
        <taxon>Crocosphaera chwakensis</taxon>
    </lineage>
</organism>
<dbReference type="RefSeq" id="WP_008274056.1">
    <property type="nucleotide sequence ID" value="NZ_AAXW01000004.1"/>
</dbReference>
<dbReference type="CDD" id="cd00207">
    <property type="entry name" value="fer2"/>
    <property type="match status" value="1"/>
</dbReference>
<dbReference type="SUPFAM" id="SSF54292">
    <property type="entry name" value="2Fe-2S ferredoxin-like"/>
    <property type="match status" value="1"/>
</dbReference>